<dbReference type="PANTHER" id="PTHR44943">
    <property type="entry name" value="CELLULOSE SYNTHASE OPERON PROTEIN C"/>
    <property type="match status" value="1"/>
</dbReference>
<keyword evidence="5" id="KW-1185">Reference proteome</keyword>
<dbReference type="InterPro" id="IPR051685">
    <property type="entry name" value="Ycf3/AcsC/BcsC/TPR_MFPF"/>
</dbReference>
<dbReference type="Pfam" id="PF00515">
    <property type="entry name" value="TPR_1"/>
    <property type="match status" value="1"/>
</dbReference>
<dbReference type="PROSITE" id="PS50293">
    <property type="entry name" value="TPR_REGION"/>
    <property type="match status" value="1"/>
</dbReference>
<dbReference type="SMART" id="SM00028">
    <property type="entry name" value="TPR"/>
    <property type="match status" value="4"/>
</dbReference>
<dbReference type="SUPFAM" id="SSF48452">
    <property type="entry name" value="TPR-like"/>
    <property type="match status" value="1"/>
</dbReference>
<dbReference type="InterPro" id="IPR019734">
    <property type="entry name" value="TPR_rpt"/>
</dbReference>
<organism evidence="4 5">
    <name type="scientific">Neptunicella marina</name>
    <dbReference type="NCBI Taxonomy" id="2125989"/>
    <lineage>
        <taxon>Bacteria</taxon>
        <taxon>Pseudomonadati</taxon>
        <taxon>Pseudomonadota</taxon>
        <taxon>Gammaproteobacteria</taxon>
        <taxon>Alteromonadales</taxon>
        <taxon>Alteromonadaceae</taxon>
        <taxon>Neptunicella</taxon>
    </lineage>
</organism>
<reference evidence="4" key="2">
    <citation type="submission" date="2020-08" db="EMBL/GenBank/DDBJ databases">
        <authorList>
            <person name="Lai Q."/>
        </authorList>
    </citation>
    <scope>NUCLEOTIDE SEQUENCE</scope>
    <source>
        <strain evidence="4">S27-2</strain>
    </source>
</reference>
<reference evidence="4" key="1">
    <citation type="journal article" date="2018" name="Int. J. Syst. Evol. Microbiol.">
        <title>Neptunicella marina gen. nov., sp. nov., isolated from surface seawater.</title>
        <authorList>
            <person name="Liu X."/>
            <person name="Lai Q."/>
            <person name="Du Y."/>
            <person name="Zhang X."/>
            <person name="Liu Z."/>
            <person name="Sun F."/>
            <person name="Shao Z."/>
        </authorList>
    </citation>
    <scope>NUCLEOTIDE SEQUENCE</scope>
    <source>
        <strain evidence="4">S27-2</strain>
    </source>
</reference>
<evidence type="ECO:0000256" key="1">
    <source>
        <dbReference type="ARBA" id="ARBA00022737"/>
    </source>
</evidence>
<dbReference type="PROSITE" id="PS50005">
    <property type="entry name" value="TPR"/>
    <property type="match status" value="2"/>
</dbReference>
<feature type="repeat" description="TPR" evidence="3">
    <location>
        <begin position="202"/>
        <end position="235"/>
    </location>
</feature>
<dbReference type="Gene3D" id="1.25.40.10">
    <property type="entry name" value="Tetratricopeptide repeat domain"/>
    <property type="match status" value="2"/>
</dbReference>
<dbReference type="PANTHER" id="PTHR44943:SF8">
    <property type="entry name" value="TPR REPEAT-CONTAINING PROTEIN MJ0263"/>
    <property type="match status" value="1"/>
</dbReference>
<evidence type="ECO:0000313" key="4">
    <source>
        <dbReference type="EMBL" id="MBC3765370.1"/>
    </source>
</evidence>
<sequence length="389" mass="44829">MRAWLTLIITLLFTVGCTVNRIPVFVSQPQSSIELFQNDLFPAANQVVVESEKDIFELPSEAKDFVDNYILQFRDPDIQVEKLAQALFSRQQMGVTYLNEANTVAKQTYVNAKANCLSLTILAYAMADYARFDVKFQQIGIPENWVRRAERNLQNGHINLKIRPRASEVAIVDFADNYTEVDFNRPQRSYTKKNITKERVIAMFYNNNGADYLLSKGYTPAFAYFRAALKTDPEFVPALINLGALYRLYGKYELAEQIYTKAIHLDPDNLNSLENLAILKEYTGNFDRARDIRKIITTRRQSNPYYHLIVGEEAYDRGDYDKALISLHTASRLDQHIHEIYFALAKTYYKLGDIDMSEQNLKLAKRNSISDSQRSAYQGKLELLSRNDQ</sequence>
<dbReference type="EMBL" id="JACNEP010000003">
    <property type="protein sequence ID" value="MBC3765370.1"/>
    <property type="molecule type" value="Genomic_DNA"/>
</dbReference>
<dbReference type="Proteomes" id="UP000601768">
    <property type="component" value="Unassembled WGS sequence"/>
</dbReference>
<dbReference type="InterPro" id="IPR011990">
    <property type="entry name" value="TPR-like_helical_dom_sf"/>
</dbReference>
<keyword evidence="1" id="KW-0677">Repeat</keyword>
<name>A0A8J6IP24_9ALTE</name>
<keyword evidence="2 3" id="KW-0802">TPR repeat</keyword>
<dbReference type="Pfam" id="PF13181">
    <property type="entry name" value="TPR_8"/>
    <property type="match status" value="1"/>
</dbReference>
<dbReference type="RefSeq" id="WP_186505842.1">
    <property type="nucleotide sequence ID" value="NZ_JACNEP010000003.1"/>
</dbReference>
<evidence type="ECO:0000256" key="2">
    <source>
        <dbReference type="ARBA" id="ARBA00022803"/>
    </source>
</evidence>
<feature type="repeat" description="TPR" evidence="3">
    <location>
        <begin position="236"/>
        <end position="269"/>
    </location>
</feature>
<comment type="caution">
    <text evidence="4">The sequence shown here is derived from an EMBL/GenBank/DDBJ whole genome shotgun (WGS) entry which is preliminary data.</text>
</comment>
<evidence type="ECO:0000313" key="5">
    <source>
        <dbReference type="Proteomes" id="UP000601768"/>
    </source>
</evidence>
<dbReference type="AlphaFoldDB" id="A0A8J6IP24"/>
<accession>A0A8J6IP24</accession>
<gene>
    <name evidence="4" type="ORF">H8B19_05745</name>
</gene>
<dbReference type="PROSITE" id="PS51257">
    <property type="entry name" value="PROKAR_LIPOPROTEIN"/>
    <property type="match status" value="1"/>
</dbReference>
<protein>
    <submittedName>
        <fullName evidence="4">Tetratricopeptide repeat protein</fullName>
    </submittedName>
</protein>
<proteinExistence type="predicted"/>
<evidence type="ECO:0000256" key="3">
    <source>
        <dbReference type="PROSITE-ProRule" id="PRU00339"/>
    </source>
</evidence>